<dbReference type="Proteomes" id="UP000621266">
    <property type="component" value="Unassembled WGS sequence"/>
</dbReference>
<accession>A0ABQ7FLJ9</accession>
<dbReference type="EMBL" id="WHPN01000268">
    <property type="protein sequence ID" value="KAF4408651.1"/>
    <property type="molecule type" value="Genomic_DNA"/>
</dbReference>
<proteinExistence type="predicted"/>
<evidence type="ECO:0008006" key="3">
    <source>
        <dbReference type="Google" id="ProtNLM"/>
    </source>
</evidence>
<evidence type="ECO:0000313" key="1">
    <source>
        <dbReference type="EMBL" id="KAF4408651.1"/>
    </source>
</evidence>
<evidence type="ECO:0000313" key="2">
    <source>
        <dbReference type="Proteomes" id="UP000621266"/>
    </source>
</evidence>
<reference evidence="1 2" key="1">
    <citation type="submission" date="2019-10" db="EMBL/GenBank/DDBJ databases">
        <title>Streptomyces tenebrisbrunneis sp.nov., an endogenous actinomycete isolated from of Lycium ruthenicum.</title>
        <authorList>
            <person name="Ma L."/>
        </authorList>
    </citation>
    <scope>NUCLEOTIDE SEQUENCE [LARGE SCALE GENOMIC DNA]</scope>
    <source>
        <strain evidence="1 2">TRM 66187</strain>
    </source>
</reference>
<keyword evidence="2" id="KW-1185">Reference proteome</keyword>
<protein>
    <recommendedName>
        <fullName evidence="3">Minor tail protein</fullName>
    </recommendedName>
</protein>
<name>A0ABQ7FLJ9_9ACTN</name>
<dbReference type="RefSeq" id="WP_156206134.1">
    <property type="nucleotide sequence ID" value="NZ_WHPN01000268.1"/>
</dbReference>
<gene>
    <name evidence="1" type="ORF">GCU69_13210</name>
</gene>
<sequence>MAQNSWPSPAHNARNVTDDEYERIASRFSDDGVDGDPSDTVVTAGTGLSVVIPAGLYGSVRGHAWESGTTDVTLPISANASGLTRWDWVCLRLDRADWTVRAAIKEGTPGANVPTLLRQDLSTGVWEIPLAAVYVVNGATSVIVTPYTQFIGTRVRPTTSSVRPARRVGEINYETDTGRWVGYNGSTTQTISEDTGKVNLGTGFATWEQSAACYGRKVNGVVSLRLALRRVDSTFSVNDSDGSLLATVPAELRPTNEWQMFTGRFTSSGGVCRVEVRNNGEIWARYPTENVTVGRVLELTMTYIP</sequence>
<comment type="caution">
    <text evidence="1">The sequence shown here is derived from an EMBL/GenBank/DDBJ whole genome shotgun (WGS) entry which is preliminary data.</text>
</comment>
<organism evidence="1 2">
    <name type="scientific">Streptomyces lycii</name>
    <dbReference type="NCBI Taxonomy" id="2654337"/>
    <lineage>
        <taxon>Bacteria</taxon>
        <taxon>Bacillati</taxon>
        <taxon>Actinomycetota</taxon>
        <taxon>Actinomycetes</taxon>
        <taxon>Kitasatosporales</taxon>
        <taxon>Streptomycetaceae</taxon>
        <taxon>Streptomyces</taxon>
    </lineage>
</organism>